<reference evidence="1" key="1">
    <citation type="submission" date="2016-10" db="EMBL/GenBank/DDBJ databases">
        <authorList>
            <person name="de Groot N.N."/>
        </authorList>
    </citation>
    <scope>NUCLEOTIDE SEQUENCE</scope>
</reference>
<name>A0A1W1DXM9_9ZZZZ</name>
<evidence type="ECO:0008006" key="2">
    <source>
        <dbReference type="Google" id="ProtNLM"/>
    </source>
</evidence>
<dbReference type="Pfam" id="PF14103">
    <property type="entry name" value="DUF4276"/>
    <property type="match status" value="1"/>
</dbReference>
<dbReference type="InterPro" id="IPR025455">
    <property type="entry name" value="DUF4276"/>
</dbReference>
<dbReference type="EMBL" id="FPHY01000080">
    <property type="protein sequence ID" value="SFV86463.1"/>
    <property type="molecule type" value="Genomic_DNA"/>
</dbReference>
<sequence length="186" mass="21059">MNLVCFTEEQSAKEMLDIILPKLISGTSYQIIHFEGKQDLEKNIGLKLKNWCTPDTVFLITRDQDSGDCQTIKQDLLTKINHAGKKDVSLVRIACRELESFYLGDWQAVKQGLKLSKVPNQANRKYRNPDNLANAKEELIKYTNKIYQPISGSKLISPYLKLDGSNKSTSFNFLLSGITKLCTTKP</sequence>
<evidence type="ECO:0000313" key="1">
    <source>
        <dbReference type="EMBL" id="SFV86463.1"/>
    </source>
</evidence>
<accession>A0A1W1DXM9</accession>
<organism evidence="1">
    <name type="scientific">hydrothermal vent metagenome</name>
    <dbReference type="NCBI Taxonomy" id="652676"/>
    <lineage>
        <taxon>unclassified sequences</taxon>
        <taxon>metagenomes</taxon>
        <taxon>ecological metagenomes</taxon>
    </lineage>
</organism>
<dbReference type="AlphaFoldDB" id="A0A1W1DXM9"/>
<protein>
    <recommendedName>
        <fullName evidence="2">DUF4276 family protein</fullName>
    </recommendedName>
</protein>
<gene>
    <name evidence="1" type="ORF">MNB_SUP05-SYMBIONT-4-722</name>
</gene>
<proteinExistence type="predicted"/>